<feature type="region of interest" description="Disordered" evidence="1">
    <location>
        <begin position="256"/>
        <end position="319"/>
    </location>
</feature>
<dbReference type="InParanoid" id="K0KJX9"/>
<feature type="compositionally biased region" description="Low complexity" evidence="1">
    <location>
        <begin position="259"/>
        <end position="275"/>
    </location>
</feature>
<gene>
    <name evidence="4" type="ORF">BN7_964</name>
</gene>
<dbReference type="eggNOG" id="ENOG502RXV1">
    <property type="taxonomic scope" value="Eukaryota"/>
</dbReference>
<accession>K0KJX9</accession>
<dbReference type="Gene3D" id="1.10.10.60">
    <property type="entry name" value="Homeodomain-like"/>
    <property type="match status" value="1"/>
</dbReference>
<name>K0KJX9_WICCF</name>
<feature type="domain" description="HTH myb-type" evidence="3">
    <location>
        <begin position="20"/>
        <end position="67"/>
    </location>
</feature>
<comment type="caution">
    <text evidence="4">The sequence shown here is derived from an EMBL/GenBank/DDBJ whole genome shotgun (WGS) entry which is preliminary data.</text>
</comment>
<dbReference type="InterPro" id="IPR017930">
    <property type="entry name" value="Myb_dom"/>
</dbReference>
<evidence type="ECO:0000313" key="5">
    <source>
        <dbReference type="Proteomes" id="UP000009328"/>
    </source>
</evidence>
<organism evidence="4 5">
    <name type="scientific">Wickerhamomyces ciferrii (strain ATCC 14091 / BCRC 22168 / CBS 111 / JCM 3599 / NBRC 0793 / NRRL Y-1031 F-60-10)</name>
    <name type="common">Yeast</name>
    <name type="synonym">Pichia ciferrii</name>
    <dbReference type="NCBI Taxonomy" id="1206466"/>
    <lineage>
        <taxon>Eukaryota</taxon>
        <taxon>Fungi</taxon>
        <taxon>Dikarya</taxon>
        <taxon>Ascomycota</taxon>
        <taxon>Saccharomycotina</taxon>
        <taxon>Saccharomycetes</taxon>
        <taxon>Phaffomycetales</taxon>
        <taxon>Wickerhamomycetaceae</taxon>
        <taxon>Wickerhamomyces</taxon>
    </lineage>
</organism>
<dbReference type="SMART" id="SM00717">
    <property type="entry name" value="SANT"/>
    <property type="match status" value="2"/>
</dbReference>
<evidence type="ECO:0000259" key="2">
    <source>
        <dbReference type="PROSITE" id="PS50090"/>
    </source>
</evidence>
<proteinExistence type="predicted"/>
<dbReference type="HOGENOM" id="CLU_605810_0_0_1"/>
<protein>
    <submittedName>
        <fullName evidence="4">Uncharacterized protein</fullName>
    </submittedName>
</protein>
<dbReference type="EMBL" id="CAIF01000020">
    <property type="protein sequence ID" value="CCH41423.1"/>
    <property type="molecule type" value="Genomic_DNA"/>
</dbReference>
<dbReference type="Proteomes" id="UP000009328">
    <property type="component" value="Unassembled WGS sequence"/>
</dbReference>
<dbReference type="CDD" id="cd00167">
    <property type="entry name" value="SANT"/>
    <property type="match status" value="1"/>
</dbReference>
<dbReference type="InterPro" id="IPR001005">
    <property type="entry name" value="SANT/Myb"/>
</dbReference>
<reference evidence="4 5" key="1">
    <citation type="journal article" date="2012" name="Eukaryot. Cell">
        <title>Draft genome sequence of Wickerhamomyces ciferrii NRRL Y-1031 F-60-10.</title>
        <authorList>
            <person name="Schneider J."/>
            <person name="Andrea H."/>
            <person name="Blom J."/>
            <person name="Jaenicke S."/>
            <person name="Ruckert C."/>
            <person name="Schorsch C."/>
            <person name="Szczepanowski R."/>
            <person name="Farwick M."/>
            <person name="Goesmann A."/>
            <person name="Puhler A."/>
            <person name="Schaffer S."/>
            <person name="Tauch A."/>
            <person name="Kohler T."/>
            <person name="Brinkrolf K."/>
        </authorList>
    </citation>
    <scope>NUCLEOTIDE SEQUENCE [LARGE SCALE GENOMIC DNA]</scope>
    <source>
        <strain evidence="5">ATCC 14091 / BCRC 22168 / CBS 111 / JCM 3599 / NBRC 0793 / NRRL Y-1031 F-60-10</strain>
    </source>
</reference>
<feature type="region of interest" description="Disordered" evidence="1">
    <location>
        <begin position="1"/>
        <end position="24"/>
    </location>
</feature>
<feature type="domain" description="Myb-like" evidence="2">
    <location>
        <begin position="19"/>
        <end position="63"/>
    </location>
</feature>
<feature type="compositionally biased region" description="Low complexity" evidence="1">
    <location>
        <begin position="301"/>
        <end position="319"/>
    </location>
</feature>
<feature type="compositionally biased region" description="Polar residues" evidence="1">
    <location>
        <begin position="66"/>
        <end position="85"/>
    </location>
</feature>
<feature type="compositionally biased region" description="Low complexity" evidence="1">
    <location>
        <begin position="86"/>
        <end position="112"/>
    </location>
</feature>
<feature type="region of interest" description="Disordered" evidence="1">
    <location>
        <begin position="64"/>
        <end position="151"/>
    </location>
</feature>
<evidence type="ECO:0000256" key="1">
    <source>
        <dbReference type="SAM" id="MobiDB-lite"/>
    </source>
</evidence>
<evidence type="ECO:0000313" key="4">
    <source>
        <dbReference type="EMBL" id="CCH41423.1"/>
    </source>
</evidence>
<feature type="compositionally biased region" description="Polar residues" evidence="1">
    <location>
        <begin position="1"/>
        <end position="22"/>
    </location>
</feature>
<dbReference type="AlphaFoldDB" id="K0KJX9"/>
<sequence>MSESSPDTKLTKVFSRTPSSWDPQDDLLLRHLKEQQKLGWKEIASHFAHRTPNACQFRWRRLRSGSLKTTNSPTPTSGADTPNTKTQESSSNSASPPQTSTTITSSSSSSSSKDQVPLVSKFSSKAKERKSSTPISTSLSSSSSSNLVSKTNADDVPGYKWSFNIEHNKNNNVSEQRKFKDSIVDPLNSTHYQDLDSDDEKNSSVLIEQADWTMDEDELLQSRRSRSLSFAELSILLPLRSEGEIISRIGELEREKPSSKIISTPKIKRSSSTTTRHSHPNPIHTPVHSSHMSPQHKSAFTRSYSSSSQTSLSRSNSTTSTNQFLMFQDSLRSKSFSYITPYTQSTDRYNLRKNSITNLITINQEYKSKTRSNSFLTNPRTRSNSFLKEANFQTASISGSASPIMGLSGHVLSNDRERLKRESSSSDVEEEELKIEPKLPPLGTIFNDLYSK</sequence>
<dbReference type="PROSITE" id="PS50090">
    <property type="entry name" value="MYB_LIKE"/>
    <property type="match status" value="1"/>
</dbReference>
<dbReference type="SUPFAM" id="SSF46689">
    <property type="entry name" value="Homeodomain-like"/>
    <property type="match status" value="1"/>
</dbReference>
<dbReference type="PROSITE" id="PS51294">
    <property type="entry name" value="HTH_MYB"/>
    <property type="match status" value="1"/>
</dbReference>
<evidence type="ECO:0000259" key="3">
    <source>
        <dbReference type="PROSITE" id="PS51294"/>
    </source>
</evidence>
<keyword evidence="5" id="KW-1185">Reference proteome</keyword>
<dbReference type="Pfam" id="PF13921">
    <property type="entry name" value="Myb_DNA-bind_6"/>
    <property type="match status" value="1"/>
</dbReference>
<dbReference type="STRING" id="1206466.K0KJX9"/>
<feature type="compositionally biased region" description="Polar residues" evidence="1">
    <location>
        <begin position="287"/>
        <end position="300"/>
    </location>
</feature>
<dbReference type="InterPro" id="IPR009057">
    <property type="entry name" value="Homeodomain-like_sf"/>
</dbReference>
<feature type="compositionally biased region" description="Low complexity" evidence="1">
    <location>
        <begin position="132"/>
        <end position="149"/>
    </location>
</feature>